<dbReference type="InterPro" id="IPR050469">
    <property type="entry name" value="Diguanylate_Cyclase"/>
</dbReference>
<proteinExistence type="predicted"/>
<keyword evidence="1" id="KW-1133">Transmembrane helix</keyword>
<keyword evidence="1" id="KW-0812">Transmembrane</keyword>
<protein>
    <submittedName>
        <fullName evidence="3">GGDEF domain-containing protein</fullName>
    </submittedName>
</protein>
<dbReference type="PROSITE" id="PS50887">
    <property type="entry name" value="GGDEF"/>
    <property type="match status" value="1"/>
</dbReference>
<keyword evidence="1" id="KW-0472">Membrane</keyword>
<dbReference type="SUPFAM" id="SSF55073">
    <property type="entry name" value="Nucleotide cyclase"/>
    <property type="match status" value="1"/>
</dbReference>
<evidence type="ECO:0000256" key="1">
    <source>
        <dbReference type="SAM" id="Phobius"/>
    </source>
</evidence>
<dbReference type="InterPro" id="IPR000160">
    <property type="entry name" value="GGDEF_dom"/>
</dbReference>
<dbReference type="Proteomes" id="UP001057877">
    <property type="component" value="Chromosome"/>
</dbReference>
<dbReference type="PANTHER" id="PTHR45138">
    <property type="entry name" value="REGULATORY COMPONENTS OF SENSORY TRANSDUCTION SYSTEM"/>
    <property type="match status" value="1"/>
</dbReference>
<organism evidence="3 4">
    <name type="scientific">Paenibacillus spongiae</name>
    <dbReference type="NCBI Taxonomy" id="2909671"/>
    <lineage>
        <taxon>Bacteria</taxon>
        <taxon>Bacillati</taxon>
        <taxon>Bacillota</taxon>
        <taxon>Bacilli</taxon>
        <taxon>Bacillales</taxon>
        <taxon>Paenibacillaceae</taxon>
        <taxon>Paenibacillus</taxon>
    </lineage>
</organism>
<gene>
    <name evidence="3" type="ORF">L1F29_04115</name>
</gene>
<reference evidence="3" key="1">
    <citation type="submission" date="2022-01" db="EMBL/GenBank/DDBJ databases">
        <title>Paenibacillus spongiae sp. nov., isolated from marine sponge.</title>
        <authorList>
            <person name="Li Z."/>
            <person name="Zhang M."/>
        </authorList>
    </citation>
    <scope>NUCLEOTIDE SEQUENCE</scope>
    <source>
        <strain evidence="3">PHS-Z3</strain>
    </source>
</reference>
<evidence type="ECO:0000259" key="2">
    <source>
        <dbReference type="PROSITE" id="PS50887"/>
    </source>
</evidence>
<feature type="transmembrane region" description="Helical" evidence="1">
    <location>
        <begin position="20"/>
        <end position="42"/>
    </location>
</feature>
<dbReference type="InterPro" id="IPR043128">
    <property type="entry name" value="Rev_trsase/Diguanyl_cyclase"/>
</dbReference>
<sequence>MIYNEHDLQAALKANRSWLIVQLLIVFGVTIVLSAIISRWVARPMTLAFHDSLTGLKNRAAFDEALAAVLGENRGTTALIDLDNFKAVNDNQGHAKGDHLLQCTAQSIRTIARKEDITIRWGGDEFVLIMPATSKQEAEESAKSIIAAIKKMSEREFAPAGGQISVSIGISLAPEHGVDPEMLCKRADIALYASKEKGKDQYRFYSGE</sequence>
<dbReference type="Gene3D" id="3.30.70.270">
    <property type="match status" value="1"/>
</dbReference>
<feature type="domain" description="GGDEF" evidence="2">
    <location>
        <begin position="73"/>
        <end position="207"/>
    </location>
</feature>
<dbReference type="CDD" id="cd01949">
    <property type="entry name" value="GGDEF"/>
    <property type="match status" value="1"/>
</dbReference>
<dbReference type="SMART" id="SM00267">
    <property type="entry name" value="GGDEF"/>
    <property type="match status" value="1"/>
</dbReference>
<dbReference type="EMBL" id="CP091430">
    <property type="protein sequence ID" value="UVI31048.1"/>
    <property type="molecule type" value="Genomic_DNA"/>
</dbReference>
<evidence type="ECO:0000313" key="3">
    <source>
        <dbReference type="EMBL" id="UVI31048.1"/>
    </source>
</evidence>
<accession>A0ABY5SFK5</accession>
<name>A0ABY5SFK5_9BACL</name>
<dbReference type="NCBIfam" id="TIGR00254">
    <property type="entry name" value="GGDEF"/>
    <property type="match status" value="1"/>
</dbReference>
<dbReference type="Pfam" id="PF00990">
    <property type="entry name" value="GGDEF"/>
    <property type="match status" value="1"/>
</dbReference>
<keyword evidence="4" id="KW-1185">Reference proteome</keyword>
<dbReference type="RefSeq" id="WP_258387111.1">
    <property type="nucleotide sequence ID" value="NZ_CP091430.1"/>
</dbReference>
<evidence type="ECO:0000313" key="4">
    <source>
        <dbReference type="Proteomes" id="UP001057877"/>
    </source>
</evidence>
<dbReference type="InterPro" id="IPR029787">
    <property type="entry name" value="Nucleotide_cyclase"/>
</dbReference>
<dbReference type="PANTHER" id="PTHR45138:SF9">
    <property type="entry name" value="DIGUANYLATE CYCLASE DGCM-RELATED"/>
    <property type="match status" value="1"/>
</dbReference>